<dbReference type="SUPFAM" id="SSF56672">
    <property type="entry name" value="DNA/RNA polymerases"/>
    <property type="match status" value="1"/>
</dbReference>
<dbReference type="PROSITE" id="PS50878">
    <property type="entry name" value="RT_POL"/>
    <property type="match status" value="1"/>
</dbReference>
<organism evidence="2">
    <name type="scientific">Xenopus tropicalis</name>
    <name type="common">Western clawed frog</name>
    <name type="synonym">Silurana tropicalis</name>
    <dbReference type="NCBI Taxonomy" id="8364"/>
    <lineage>
        <taxon>Eukaryota</taxon>
        <taxon>Metazoa</taxon>
        <taxon>Chordata</taxon>
        <taxon>Craniata</taxon>
        <taxon>Vertebrata</taxon>
        <taxon>Euteleostomi</taxon>
        <taxon>Amphibia</taxon>
        <taxon>Batrachia</taxon>
        <taxon>Anura</taxon>
        <taxon>Pipoidea</taxon>
        <taxon>Pipidae</taxon>
        <taxon>Xenopodinae</taxon>
        <taxon>Xenopus</taxon>
        <taxon>Silurana</taxon>
    </lineage>
</organism>
<protein>
    <recommendedName>
        <fullName evidence="1">Reverse transcriptase domain-containing protein</fullName>
    </recommendedName>
</protein>
<name>A0A803K926_XENTR</name>
<dbReference type="InterPro" id="IPR000477">
    <property type="entry name" value="RT_dom"/>
</dbReference>
<dbReference type="PANTHER" id="PTHR31635">
    <property type="entry name" value="REVERSE TRANSCRIPTASE DOMAIN-CONTAINING PROTEIN-RELATED"/>
    <property type="match status" value="1"/>
</dbReference>
<dbReference type="GeneTree" id="ENSGT00940000175371"/>
<dbReference type="PANTHER" id="PTHR31635:SF196">
    <property type="entry name" value="REVERSE TRANSCRIPTASE DOMAIN-CONTAINING PROTEIN-RELATED"/>
    <property type="match status" value="1"/>
</dbReference>
<reference evidence="2" key="1">
    <citation type="journal article" date="2010" name="Science">
        <title>The genome of the Western clawed frog Xenopus tropicalis.</title>
        <authorList>
            <person name="Hellsten U."/>
            <person name="Harland R.M."/>
            <person name="Gilchrist M.J."/>
            <person name="Hendrix D."/>
            <person name="Jurka J."/>
            <person name="Kapitonov V."/>
            <person name="Ovcharenko I."/>
            <person name="Putnam N.H."/>
            <person name="Shu S."/>
            <person name="Taher L."/>
            <person name="Blitz I.L."/>
            <person name="Blumberg B."/>
            <person name="Dichmann D.S."/>
            <person name="Dubchak I."/>
            <person name="Amaya E."/>
            <person name="Detter J.C."/>
            <person name="Fletcher R."/>
            <person name="Gerhard D.S."/>
            <person name="Goodstein D."/>
            <person name="Graves T."/>
            <person name="Grigoriev I.V."/>
            <person name="Grimwood J."/>
            <person name="Kawashima T."/>
            <person name="Lindquist E."/>
            <person name="Lucas S.M."/>
            <person name="Mead P.E."/>
            <person name="Mitros T."/>
            <person name="Ogino H."/>
            <person name="Ohta Y."/>
            <person name="Poliakov A.V."/>
            <person name="Pollet N."/>
            <person name="Robert J."/>
            <person name="Salamov A."/>
            <person name="Sater A.K."/>
            <person name="Schmutz J."/>
            <person name="Terry A."/>
            <person name="Vize P.D."/>
            <person name="Warren W.C."/>
            <person name="Wells D."/>
            <person name="Wills A."/>
            <person name="Wilson R.K."/>
            <person name="Zimmerman L.B."/>
            <person name="Zorn A.M."/>
            <person name="Grainger R."/>
            <person name="Grammer T."/>
            <person name="Khokha M.K."/>
            <person name="Richardson P.M."/>
            <person name="Rokhsar D.S."/>
        </authorList>
    </citation>
    <scope>NUCLEOTIDE SEQUENCE [LARGE SCALE GENOMIC DNA]</scope>
    <source>
        <strain evidence="2">Nigerian</strain>
    </source>
</reference>
<feature type="domain" description="Reverse transcriptase" evidence="1">
    <location>
        <begin position="1"/>
        <end position="189"/>
    </location>
</feature>
<accession>A0A803K926</accession>
<proteinExistence type="predicted"/>
<evidence type="ECO:0000313" key="2">
    <source>
        <dbReference type="Ensembl" id="ENSXETP00000116838"/>
    </source>
</evidence>
<dbReference type="InParanoid" id="A0A803K926"/>
<evidence type="ECO:0000259" key="1">
    <source>
        <dbReference type="PROSITE" id="PS50878"/>
    </source>
</evidence>
<dbReference type="AlphaFoldDB" id="A0A803K926"/>
<sequence>MRANQTKSPCLLVALDAEKAFDRVSWLYLQKVLEKFGFTGTFLEHILTLYKLPTAEIRANGLKSPSFTLSNGTRQGCPLSPLIFVLLMEPLAEAIRQHPQITGFQIGKSIYKISLFADDVIVTLTNPVKSLQALSELLSQFAEISYYKTNTSKTEALPIWIPQNTLRNLKASYKFVWQQSAISYLGIKVGFSHSILYNMNFKSMLTKTEQYLKTWAFKEITWLGRLSAVKTMLMPKILYLFRTIPITVPNKFFTLLQKLISRYIWKAKKPRILTATLSRNKLQGGLGFPNFKKYYQAAHLNFIQHVFTTSTQPQWVLQEKELSTPTSLHLDELIWIPPKLRIKSIILFPTLQASLKVWDLYMHSDPLNQGLHPKFPLSAFKGVIPNFNSDPWSQAGMTLWSDILINNRFPTFEALRRKWPIPTKSFYIYLQLASFHRANFYCVPKQLSTIQQKLTSSIMSGARISHFYSNINDQLPNSPNTPLTAWNKELNSEIDPIDWNSAFALITASTKSARLLEPSIKLMYRWYLVPTRLYKIYPLTSSKECWRGCAQEGTHTHIWWDCLKIVPFWTQVFDLINKVIDTPIPKIPTIALLNLELDLLKYTQKTLVVHFLETARLLIAQRWKTDTIPDMTAMVNLLDLTEKLEFFDSRNRNSVSSHHKKWSSWENYKAC</sequence>
<dbReference type="Pfam" id="PF00078">
    <property type="entry name" value="RVT_1"/>
    <property type="match status" value="1"/>
</dbReference>
<dbReference type="InterPro" id="IPR043502">
    <property type="entry name" value="DNA/RNA_pol_sf"/>
</dbReference>
<dbReference type="Ensembl" id="ENSXETT00000115500">
    <property type="protein sequence ID" value="ENSXETP00000116838"/>
    <property type="gene ID" value="ENSXETG00000044748"/>
</dbReference>
<reference evidence="2" key="2">
    <citation type="submission" date="2021-03" db="UniProtKB">
        <authorList>
            <consortium name="Ensembl"/>
        </authorList>
    </citation>
    <scope>IDENTIFICATION</scope>
</reference>